<gene>
    <name evidence="1" type="ORF">S06H3_06552</name>
</gene>
<proteinExistence type="predicted"/>
<feature type="non-terminal residue" evidence="1">
    <location>
        <position position="187"/>
    </location>
</feature>
<dbReference type="AlphaFoldDB" id="X1LH77"/>
<organism evidence="1">
    <name type="scientific">marine sediment metagenome</name>
    <dbReference type="NCBI Taxonomy" id="412755"/>
    <lineage>
        <taxon>unclassified sequences</taxon>
        <taxon>metagenomes</taxon>
        <taxon>ecological metagenomes</taxon>
    </lineage>
</organism>
<reference evidence="1" key="1">
    <citation type="journal article" date="2014" name="Front. Microbiol.">
        <title>High frequency of phylogenetically diverse reductive dehalogenase-homologous genes in deep subseafloor sedimentary metagenomes.</title>
        <authorList>
            <person name="Kawai M."/>
            <person name="Futagami T."/>
            <person name="Toyoda A."/>
            <person name="Takaki Y."/>
            <person name="Nishi S."/>
            <person name="Hori S."/>
            <person name="Arai W."/>
            <person name="Tsubouchi T."/>
            <person name="Morono Y."/>
            <person name="Uchiyama I."/>
            <person name="Ito T."/>
            <person name="Fujiyama A."/>
            <person name="Inagaki F."/>
            <person name="Takami H."/>
        </authorList>
    </citation>
    <scope>NUCLEOTIDE SEQUENCE</scope>
    <source>
        <strain evidence="1">Expedition CK06-06</strain>
    </source>
</reference>
<dbReference type="EMBL" id="BARV01002559">
    <property type="protein sequence ID" value="GAH93483.1"/>
    <property type="molecule type" value="Genomic_DNA"/>
</dbReference>
<evidence type="ECO:0008006" key="2">
    <source>
        <dbReference type="Google" id="ProtNLM"/>
    </source>
</evidence>
<evidence type="ECO:0000313" key="1">
    <source>
        <dbReference type="EMBL" id="GAH93483.1"/>
    </source>
</evidence>
<comment type="caution">
    <text evidence="1">The sequence shown here is derived from an EMBL/GenBank/DDBJ whole genome shotgun (WGS) entry which is preliminary data.</text>
</comment>
<accession>X1LH77</accession>
<sequence length="187" mass="21599">MGFVFAFFLFNWFDWKTLKTENFTVIYNSEYYWEAIQTLQNLEYYRQGVIDLTGNNTRNIPVVIEDLGTMSNGFADPFLYNIHIFTYPPGFGSSLEGIENWYRTVSVHEYTHIAHLTKTKGFSKILTGLFGAPFQSNMYAPAWIIEGITVFSESRISPYEGRLNDGFFDSYIGARVHDNKFPSIIEA</sequence>
<name>X1LH77_9ZZZZ</name>
<protein>
    <recommendedName>
        <fullName evidence="2">Peptidase MA-like domain-containing protein</fullName>
    </recommendedName>
</protein>